<dbReference type="RefSeq" id="WP_021096554.1">
    <property type="nucleotide sequence ID" value="NZ_KE557320.1"/>
</dbReference>
<dbReference type="InterPro" id="IPR000700">
    <property type="entry name" value="PAS-assoc_C"/>
</dbReference>
<dbReference type="InterPro" id="IPR003594">
    <property type="entry name" value="HATPase_dom"/>
</dbReference>
<evidence type="ECO:0000259" key="5">
    <source>
        <dbReference type="PROSITE" id="PS50112"/>
    </source>
</evidence>
<keyword evidence="3" id="KW-0157">Chromophore</keyword>
<dbReference type="SMART" id="SM00086">
    <property type="entry name" value="PAC"/>
    <property type="match status" value="1"/>
</dbReference>
<accession>S9SB69</accession>
<dbReference type="PROSITE" id="PS50112">
    <property type="entry name" value="PAS"/>
    <property type="match status" value="1"/>
</dbReference>
<dbReference type="PATRIC" id="fig|1123069.3.peg.407"/>
<dbReference type="PANTHER" id="PTHR47429:SF2">
    <property type="entry name" value="PROTEIN TWIN LOV 1"/>
    <property type="match status" value="1"/>
</dbReference>
<dbReference type="InterPro" id="IPR036890">
    <property type="entry name" value="HATPase_C_sf"/>
</dbReference>
<dbReference type="InterPro" id="IPR035965">
    <property type="entry name" value="PAS-like_dom_sf"/>
</dbReference>
<dbReference type="HOGENOM" id="CLU_000445_114_57_5"/>
<dbReference type="Pfam" id="PF07568">
    <property type="entry name" value="HisKA_2"/>
    <property type="match status" value="1"/>
</dbReference>
<comment type="caution">
    <text evidence="7">The sequence shown here is derived from an EMBL/GenBank/DDBJ whole genome shotgun (WGS) entry which is preliminary data.</text>
</comment>
<evidence type="ECO:0000313" key="7">
    <source>
        <dbReference type="EMBL" id="EPX87375.1"/>
    </source>
</evidence>
<dbReference type="SMR" id="S9SB69"/>
<name>S9SB69_9RHOB</name>
<dbReference type="Gene3D" id="3.30.565.10">
    <property type="entry name" value="Histidine kinase-like ATPase, C-terminal domain"/>
    <property type="match status" value="1"/>
</dbReference>
<protein>
    <submittedName>
        <fullName evidence="7">PAS domain S-box</fullName>
    </submittedName>
</protein>
<feature type="domain" description="PAS" evidence="5">
    <location>
        <begin position="38"/>
        <end position="87"/>
    </location>
</feature>
<evidence type="ECO:0000256" key="1">
    <source>
        <dbReference type="ARBA" id="ARBA00022630"/>
    </source>
</evidence>
<feature type="domain" description="Histidine kinase" evidence="4">
    <location>
        <begin position="149"/>
        <end position="340"/>
    </location>
</feature>
<dbReference type="Proteomes" id="UP000015346">
    <property type="component" value="Unassembled WGS sequence"/>
</dbReference>
<evidence type="ECO:0000259" key="6">
    <source>
        <dbReference type="PROSITE" id="PS50113"/>
    </source>
</evidence>
<dbReference type="OrthoDB" id="489241at2"/>
<organism evidence="7 8">
    <name type="scientific">Rubellimicrobium thermophilum DSM 16684</name>
    <dbReference type="NCBI Taxonomy" id="1123069"/>
    <lineage>
        <taxon>Bacteria</taxon>
        <taxon>Pseudomonadati</taxon>
        <taxon>Pseudomonadota</taxon>
        <taxon>Alphaproteobacteria</taxon>
        <taxon>Rhodobacterales</taxon>
        <taxon>Roseobacteraceae</taxon>
        <taxon>Rubellimicrobium</taxon>
    </lineage>
</organism>
<dbReference type="InterPro" id="IPR005467">
    <property type="entry name" value="His_kinase_dom"/>
</dbReference>
<evidence type="ECO:0000259" key="4">
    <source>
        <dbReference type="PROSITE" id="PS50109"/>
    </source>
</evidence>
<dbReference type="CDD" id="cd00130">
    <property type="entry name" value="PAS"/>
    <property type="match status" value="1"/>
</dbReference>
<evidence type="ECO:0000313" key="8">
    <source>
        <dbReference type="Proteomes" id="UP000015346"/>
    </source>
</evidence>
<dbReference type="EMBL" id="AOLV01000007">
    <property type="protein sequence ID" value="EPX87375.1"/>
    <property type="molecule type" value="Genomic_DNA"/>
</dbReference>
<dbReference type="SUPFAM" id="SSF55874">
    <property type="entry name" value="ATPase domain of HSP90 chaperone/DNA topoisomerase II/histidine kinase"/>
    <property type="match status" value="1"/>
</dbReference>
<dbReference type="SMART" id="SM00387">
    <property type="entry name" value="HATPase_c"/>
    <property type="match status" value="1"/>
</dbReference>
<evidence type="ECO:0000256" key="3">
    <source>
        <dbReference type="ARBA" id="ARBA00022991"/>
    </source>
</evidence>
<keyword evidence="1" id="KW-0285">Flavoprotein</keyword>
<reference evidence="7 8" key="1">
    <citation type="journal article" date="2013" name="Stand. Genomic Sci.">
        <title>Genome sequence of the reddish-pigmented Rubellimicrobium thermophilum type strain (DSM 16684(T)), a member of the Roseobacter clade.</title>
        <authorList>
            <person name="Fiebig A."/>
            <person name="Riedel T."/>
            <person name="Gronow S."/>
            <person name="Petersen J."/>
            <person name="Klenk H.P."/>
            <person name="Goker M."/>
        </authorList>
    </citation>
    <scope>NUCLEOTIDE SEQUENCE [LARGE SCALE GENOMIC DNA]</scope>
    <source>
        <strain evidence="7 8">DSM 16684</strain>
    </source>
</reference>
<evidence type="ECO:0000256" key="2">
    <source>
        <dbReference type="ARBA" id="ARBA00022643"/>
    </source>
</evidence>
<dbReference type="PROSITE" id="PS50109">
    <property type="entry name" value="HIS_KIN"/>
    <property type="match status" value="1"/>
</dbReference>
<dbReference type="InterPro" id="IPR000014">
    <property type="entry name" value="PAS"/>
</dbReference>
<proteinExistence type="predicted"/>
<feature type="domain" description="PAC" evidence="6">
    <location>
        <begin position="88"/>
        <end position="142"/>
    </location>
</feature>
<sequence>MSPDTPTPVPGVLADDAAFDAMLRAGVSLVLTDPNLPDNPIVYVNDAFSRVTGYERSAAIGRNCRFLQGPDSDPDQVRLLREAIAARREISVDLLNYRADGRPFRNRLLVAPVHGPDGEVTHFLGIQKALSEEEARRAANASPDLALREIQHRVKNHLAMIVGLIRLHARGGSADPESLVRRVESLQLLYEELSAAGFANRGERIPLEAYLSRVANAVAHLDGRAGISVQFRADHALVSVDLAARLGLLLSEIVTNALEHAFTGRESGTVDIRLTAAEDGRLTLIVADDGIGLAPGTAWPDMASMGGRIAIQLVEGMGADLSVTSGPAGTRIALDVPTEIGNDHPATTP</sequence>
<dbReference type="Gene3D" id="3.30.450.20">
    <property type="entry name" value="PAS domain"/>
    <property type="match status" value="1"/>
</dbReference>
<dbReference type="PROSITE" id="PS50113">
    <property type="entry name" value="PAC"/>
    <property type="match status" value="1"/>
</dbReference>
<dbReference type="SUPFAM" id="SSF55785">
    <property type="entry name" value="PYP-like sensor domain (PAS domain)"/>
    <property type="match status" value="1"/>
</dbReference>
<dbReference type="Pfam" id="PF02518">
    <property type="entry name" value="HATPase_c"/>
    <property type="match status" value="1"/>
</dbReference>
<keyword evidence="8" id="KW-1185">Reference proteome</keyword>
<dbReference type="InterPro" id="IPR001610">
    <property type="entry name" value="PAC"/>
</dbReference>
<dbReference type="InterPro" id="IPR011495">
    <property type="entry name" value="Sig_transdc_His_kin_sub2_dim/P"/>
</dbReference>
<dbReference type="Pfam" id="PF13426">
    <property type="entry name" value="PAS_9"/>
    <property type="match status" value="1"/>
</dbReference>
<dbReference type="NCBIfam" id="TIGR00229">
    <property type="entry name" value="sensory_box"/>
    <property type="match status" value="1"/>
</dbReference>
<dbReference type="AlphaFoldDB" id="S9SB69"/>
<keyword evidence="2" id="KW-0288">FMN</keyword>
<dbReference type="STRING" id="1123069.ruthe_00445"/>
<dbReference type="PANTHER" id="PTHR47429">
    <property type="entry name" value="PROTEIN TWIN LOV 1"/>
    <property type="match status" value="1"/>
</dbReference>
<gene>
    <name evidence="7" type="ORF">ruthe_00445</name>
</gene>